<feature type="region of interest" description="Disordered" evidence="1">
    <location>
        <begin position="60"/>
        <end position="81"/>
    </location>
</feature>
<reference evidence="2 3" key="1">
    <citation type="journal article" date="2018" name="New Phytol.">
        <title>Comparative genomics and transcriptomics depict ericoid mycorrhizal fungi as versatile saprotrophs and plant mutualists.</title>
        <authorList>
            <person name="Martino E."/>
            <person name="Morin E."/>
            <person name="Grelet G.A."/>
            <person name="Kuo A."/>
            <person name="Kohler A."/>
            <person name="Daghino S."/>
            <person name="Barry K.W."/>
            <person name="Cichocki N."/>
            <person name="Clum A."/>
            <person name="Dockter R.B."/>
            <person name="Hainaut M."/>
            <person name="Kuo R.C."/>
            <person name="LaButti K."/>
            <person name="Lindahl B.D."/>
            <person name="Lindquist E.A."/>
            <person name="Lipzen A."/>
            <person name="Khouja H.R."/>
            <person name="Magnuson J."/>
            <person name="Murat C."/>
            <person name="Ohm R.A."/>
            <person name="Singer S.W."/>
            <person name="Spatafora J.W."/>
            <person name="Wang M."/>
            <person name="Veneault-Fourrey C."/>
            <person name="Henrissat B."/>
            <person name="Grigoriev I.V."/>
            <person name="Martin F.M."/>
            <person name="Perotto S."/>
        </authorList>
    </citation>
    <scope>NUCLEOTIDE SEQUENCE [LARGE SCALE GENOMIC DNA]</scope>
    <source>
        <strain evidence="2 3">ATCC 22711</strain>
    </source>
</reference>
<dbReference type="AlphaFoldDB" id="A0A2T3AUQ5"/>
<feature type="compositionally biased region" description="Basic and acidic residues" evidence="1">
    <location>
        <begin position="69"/>
        <end position="81"/>
    </location>
</feature>
<dbReference type="InParanoid" id="A0A2T3AUQ5"/>
<evidence type="ECO:0000313" key="3">
    <source>
        <dbReference type="Proteomes" id="UP000241818"/>
    </source>
</evidence>
<dbReference type="Proteomes" id="UP000241818">
    <property type="component" value="Unassembled WGS sequence"/>
</dbReference>
<accession>A0A2T3AUQ5</accession>
<sequence>MCKMISNRRRGIVPPRRQLPMHLMIRLMKRKKERMFFLMIEWIMAQLIIRAPGLKIQMKDETQSDGAGDLEKNERTQSEGL</sequence>
<organism evidence="2 3">
    <name type="scientific">Amorphotheca resinae ATCC 22711</name>
    <dbReference type="NCBI Taxonomy" id="857342"/>
    <lineage>
        <taxon>Eukaryota</taxon>
        <taxon>Fungi</taxon>
        <taxon>Dikarya</taxon>
        <taxon>Ascomycota</taxon>
        <taxon>Pezizomycotina</taxon>
        <taxon>Leotiomycetes</taxon>
        <taxon>Helotiales</taxon>
        <taxon>Amorphothecaceae</taxon>
        <taxon>Amorphotheca</taxon>
    </lineage>
</organism>
<dbReference type="RefSeq" id="XP_024718403.1">
    <property type="nucleotide sequence ID" value="XM_024869366.1"/>
</dbReference>
<proteinExistence type="predicted"/>
<keyword evidence="3" id="KW-1185">Reference proteome</keyword>
<evidence type="ECO:0000313" key="2">
    <source>
        <dbReference type="EMBL" id="PSS12405.1"/>
    </source>
</evidence>
<evidence type="ECO:0000256" key="1">
    <source>
        <dbReference type="SAM" id="MobiDB-lite"/>
    </source>
</evidence>
<protein>
    <submittedName>
        <fullName evidence="2">Uncharacterized protein</fullName>
    </submittedName>
</protein>
<gene>
    <name evidence="2" type="ORF">M430DRAFT_68638</name>
</gene>
<dbReference type="EMBL" id="KZ679015">
    <property type="protein sequence ID" value="PSS12405.1"/>
    <property type="molecule type" value="Genomic_DNA"/>
</dbReference>
<name>A0A2T3AUQ5_AMORE</name>
<dbReference type="GeneID" id="36577447"/>